<feature type="transmembrane region" description="Helical" evidence="13">
    <location>
        <begin position="360"/>
        <end position="379"/>
    </location>
</feature>
<gene>
    <name evidence="14" type="ORF">H9738_03760</name>
</gene>
<evidence type="ECO:0000256" key="7">
    <source>
        <dbReference type="ARBA" id="ARBA00022475"/>
    </source>
</evidence>
<feature type="transmembrane region" description="Helical" evidence="13">
    <location>
        <begin position="97"/>
        <end position="119"/>
    </location>
</feature>
<keyword evidence="7" id="KW-1003">Cell membrane</keyword>
<sequence>MESRQKTMDLTTGHPLKQILIFSIPLVFGTIFQQLYSFADTVIVGRCLGTEALAAVGATSSLHFLILGFVQGACVGFGIPVAQSFGAKDREEMCRYLWNGTWICVILSLVLSLGSVLLTETLLRIMNTPWEIFAMAEEYIVILFWGIPASVLYNYSASVMRAMGDSRHPFYFLLFSSVLNVILDYVLITFFGMGVGGAAAATVFSQFVSGVLNVWWLFLRMDMEQTEKKVMKLSIRHVRRLCAVGLPMGFEYSVSAIGAVILQNSINTLGSGVVAAQTAGEKIRQMFTLPMESVGMAIATYAGQNFGAGKLKRIREGIKQGMLIQMVYCVVIWLVLLVLNRLLVGIVLGDAQPDISDQASRYLFIVSCLFIFHGSLMVFRNTLQGMGYSVHAIISGVWELAGRSLGGFLAVWGAGFTAVCLANPLAWIFALCYCICMVIYFLRKNERKQD</sequence>
<evidence type="ECO:0000256" key="12">
    <source>
        <dbReference type="ARBA" id="ARBA00031636"/>
    </source>
</evidence>
<dbReference type="GO" id="GO:0042910">
    <property type="term" value="F:xenobiotic transmembrane transporter activity"/>
    <property type="evidence" value="ECO:0007669"/>
    <property type="project" value="InterPro"/>
</dbReference>
<comment type="subcellular location">
    <subcellularLocation>
        <location evidence="2">Cell membrane</location>
        <topology evidence="2">Multi-pass membrane protein</topology>
    </subcellularLocation>
</comment>
<organism evidence="14 15">
    <name type="scientific">Candidatus Blautia pullistercoris</name>
    <dbReference type="NCBI Taxonomy" id="2838499"/>
    <lineage>
        <taxon>Bacteria</taxon>
        <taxon>Bacillati</taxon>
        <taxon>Bacillota</taxon>
        <taxon>Clostridia</taxon>
        <taxon>Lachnospirales</taxon>
        <taxon>Lachnospiraceae</taxon>
        <taxon>Blautia</taxon>
    </lineage>
</organism>
<dbReference type="PANTHER" id="PTHR43298:SF2">
    <property type="entry name" value="FMN_FAD EXPORTER YEEO-RELATED"/>
    <property type="match status" value="1"/>
</dbReference>
<feature type="transmembrane region" description="Helical" evidence="13">
    <location>
        <begin position="62"/>
        <end position="85"/>
    </location>
</feature>
<name>A0A9D1VKK6_9FIRM</name>
<keyword evidence="8 13" id="KW-0812">Transmembrane</keyword>
<dbReference type="InterPro" id="IPR048279">
    <property type="entry name" value="MdtK-like"/>
</dbReference>
<comment type="caution">
    <text evidence="14">The sequence shown here is derived from an EMBL/GenBank/DDBJ whole genome shotgun (WGS) entry which is preliminary data.</text>
</comment>
<evidence type="ECO:0000256" key="6">
    <source>
        <dbReference type="ARBA" id="ARBA00022449"/>
    </source>
</evidence>
<dbReference type="GO" id="GO:0006811">
    <property type="term" value="P:monoatomic ion transport"/>
    <property type="evidence" value="ECO:0007669"/>
    <property type="project" value="UniProtKB-KW"/>
</dbReference>
<keyword evidence="5" id="KW-0813">Transport</keyword>
<feature type="transmembrane region" description="Helical" evidence="13">
    <location>
        <begin position="170"/>
        <end position="192"/>
    </location>
</feature>
<evidence type="ECO:0000256" key="2">
    <source>
        <dbReference type="ARBA" id="ARBA00004651"/>
    </source>
</evidence>
<feature type="transmembrane region" description="Helical" evidence="13">
    <location>
        <begin position="240"/>
        <end position="263"/>
    </location>
</feature>
<evidence type="ECO:0000256" key="9">
    <source>
        <dbReference type="ARBA" id="ARBA00022989"/>
    </source>
</evidence>
<dbReference type="NCBIfam" id="TIGR00797">
    <property type="entry name" value="matE"/>
    <property type="match status" value="1"/>
</dbReference>
<keyword evidence="10" id="KW-0406">Ion transport</keyword>
<dbReference type="Pfam" id="PF01554">
    <property type="entry name" value="MatE"/>
    <property type="match status" value="2"/>
</dbReference>
<proteinExistence type="inferred from homology"/>
<keyword evidence="9 13" id="KW-1133">Transmembrane helix</keyword>
<dbReference type="EMBL" id="DXFG01000071">
    <property type="protein sequence ID" value="HIX36972.1"/>
    <property type="molecule type" value="Genomic_DNA"/>
</dbReference>
<evidence type="ECO:0000256" key="4">
    <source>
        <dbReference type="ARBA" id="ARBA00020268"/>
    </source>
</evidence>
<comment type="function">
    <text evidence="1">Multidrug efflux pump.</text>
</comment>
<reference evidence="14" key="1">
    <citation type="journal article" date="2021" name="PeerJ">
        <title>Extensive microbial diversity within the chicken gut microbiome revealed by metagenomics and culture.</title>
        <authorList>
            <person name="Gilroy R."/>
            <person name="Ravi A."/>
            <person name="Getino M."/>
            <person name="Pursley I."/>
            <person name="Horton D.L."/>
            <person name="Alikhan N.F."/>
            <person name="Baker D."/>
            <person name="Gharbi K."/>
            <person name="Hall N."/>
            <person name="Watson M."/>
            <person name="Adriaenssens E.M."/>
            <person name="Foster-Nyarko E."/>
            <person name="Jarju S."/>
            <person name="Secka A."/>
            <person name="Antonio M."/>
            <person name="Oren A."/>
            <person name="Chaudhuri R.R."/>
            <person name="La Ragione R."/>
            <person name="Hildebrand F."/>
            <person name="Pallen M.J."/>
        </authorList>
    </citation>
    <scope>NUCLEOTIDE SEQUENCE</scope>
    <source>
        <strain evidence="14">ChiHjej12B11-1927</strain>
    </source>
</reference>
<evidence type="ECO:0000256" key="1">
    <source>
        <dbReference type="ARBA" id="ARBA00003408"/>
    </source>
</evidence>
<dbReference type="CDD" id="cd13138">
    <property type="entry name" value="MATE_yoeA_like"/>
    <property type="match status" value="1"/>
</dbReference>
<evidence type="ECO:0000313" key="14">
    <source>
        <dbReference type="EMBL" id="HIX36972.1"/>
    </source>
</evidence>
<dbReference type="PIRSF" id="PIRSF006603">
    <property type="entry name" value="DinF"/>
    <property type="match status" value="1"/>
</dbReference>
<keyword evidence="6" id="KW-0050">Antiport</keyword>
<evidence type="ECO:0000256" key="10">
    <source>
        <dbReference type="ARBA" id="ARBA00023065"/>
    </source>
</evidence>
<feature type="transmembrane region" description="Helical" evidence="13">
    <location>
        <begin position="198"/>
        <end position="219"/>
    </location>
</feature>
<accession>A0A9D1VKK6</accession>
<feature type="transmembrane region" description="Helical" evidence="13">
    <location>
        <begin position="20"/>
        <end position="39"/>
    </location>
</feature>
<dbReference type="InterPro" id="IPR002528">
    <property type="entry name" value="MATE_fam"/>
</dbReference>
<feature type="transmembrane region" description="Helical" evidence="13">
    <location>
        <begin position="400"/>
        <end position="419"/>
    </location>
</feature>
<evidence type="ECO:0000313" key="15">
    <source>
        <dbReference type="Proteomes" id="UP000824230"/>
    </source>
</evidence>
<evidence type="ECO:0000256" key="8">
    <source>
        <dbReference type="ARBA" id="ARBA00022692"/>
    </source>
</evidence>
<evidence type="ECO:0000256" key="11">
    <source>
        <dbReference type="ARBA" id="ARBA00023136"/>
    </source>
</evidence>
<comment type="similarity">
    <text evidence="3">Belongs to the multi antimicrobial extrusion (MATE) (TC 2.A.66.1) family.</text>
</comment>
<feature type="transmembrane region" description="Helical" evidence="13">
    <location>
        <begin position="139"/>
        <end position="158"/>
    </location>
</feature>
<dbReference type="GO" id="GO:0015297">
    <property type="term" value="F:antiporter activity"/>
    <property type="evidence" value="ECO:0007669"/>
    <property type="project" value="UniProtKB-KW"/>
</dbReference>
<dbReference type="InterPro" id="IPR050222">
    <property type="entry name" value="MATE_MdtK"/>
</dbReference>
<dbReference type="PANTHER" id="PTHR43298">
    <property type="entry name" value="MULTIDRUG RESISTANCE PROTEIN NORM-RELATED"/>
    <property type="match status" value="1"/>
</dbReference>
<dbReference type="Proteomes" id="UP000824230">
    <property type="component" value="Unassembled WGS sequence"/>
</dbReference>
<dbReference type="AlphaFoldDB" id="A0A9D1VKK6"/>
<evidence type="ECO:0000256" key="5">
    <source>
        <dbReference type="ARBA" id="ARBA00022448"/>
    </source>
</evidence>
<feature type="transmembrane region" description="Helical" evidence="13">
    <location>
        <begin position="283"/>
        <end position="302"/>
    </location>
</feature>
<feature type="transmembrane region" description="Helical" evidence="13">
    <location>
        <begin position="425"/>
        <end position="442"/>
    </location>
</feature>
<protein>
    <recommendedName>
        <fullName evidence="4">Probable multidrug resistance protein NorM</fullName>
    </recommendedName>
    <alternativeName>
        <fullName evidence="12">Multidrug-efflux transporter</fullName>
    </alternativeName>
</protein>
<evidence type="ECO:0000256" key="13">
    <source>
        <dbReference type="SAM" id="Phobius"/>
    </source>
</evidence>
<evidence type="ECO:0000256" key="3">
    <source>
        <dbReference type="ARBA" id="ARBA00010199"/>
    </source>
</evidence>
<dbReference type="GO" id="GO:0005886">
    <property type="term" value="C:plasma membrane"/>
    <property type="evidence" value="ECO:0007669"/>
    <property type="project" value="UniProtKB-SubCell"/>
</dbReference>
<reference evidence="14" key="2">
    <citation type="submission" date="2021-04" db="EMBL/GenBank/DDBJ databases">
        <authorList>
            <person name="Gilroy R."/>
        </authorList>
    </citation>
    <scope>NUCLEOTIDE SEQUENCE</scope>
    <source>
        <strain evidence="14">ChiHjej12B11-1927</strain>
    </source>
</reference>
<keyword evidence="11 13" id="KW-0472">Membrane</keyword>
<feature type="transmembrane region" description="Helical" evidence="13">
    <location>
        <begin position="323"/>
        <end position="348"/>
    </location>
</feature>